<feature type="compositionally biased region" description="Acidic residues" evidence="1">
    <location>
        <begin position="79"/>
        <end position="89"/>
    </location>
</feature>
<organism evidence="3 4">
    <name type="scientific">Clostridium gasigenes</name>
    <dbReference type="NCBI Taxonomy" id="94869"/>
    <lineage>
        <taxon>Bacteria</taxon>
        <taxon>Bacillati</taxon>
        <taxon>Bacillota</taxon>
        <taxon>Clostridia</taxon>
        <taxon>Eubacteriales</taxon>
        <taxon>Clostridiaceae</taxon>
        <taxon>Clostridium</taxon>
    </lineage>
</organism>
<gene>
    <name evidence="3" type="ORF">H7E68_02990</name>
</gene>
<keyword evidence="2" id="KW-1133">Transmembrane helix</keyword>
<accession>A0A7X0VQ73</accession>
<feature type="region of interest" description="Disordered" evidence="1">
    <location>
        <begin position="56"/>
        <end position="96"/>
    </location>
</feature>
<reference evidence="3 4" key="1">
    <citation type="submission" date="2020-08" db="EMBL/GenBank/DDBJ databases">
        <title>Clostridia isolated from Swiss meat.</title>
        <authorList>
            <person name="Wambui J."/>
            <person name="Stevens M.J.A."/>
            <person name="Stephan R."/>
        </authorList>
    </citation>
    <scope>NUCLEOTIDE SEQUENCE [LARGE SCALE GENOMIC DNA]</scope>
    <source>
        <strain evidence="3 4">CM001</strain>
    </source>
</reference>
<protein>
    <recommendedName>
        <fullName evidence="5">DUF4834 domain-containing protein</fullName>
    </recommendedName>
</protein>
<dbReference type="EMBL" id="JACKWY010000002">
    <property type="protein sequence ID" value="MBB6713703.1"/>
    <property type="molecule type" value="Genomic_DNA"/>
</dbReference>
<name>A0A7X0VQ73_9CLOT</name>
<evidence type="ECO:0008006" key="5">
    <source>
        <dbReference type="Google" id="ProtNLM"/>
    </source>
</evidence>
<dbReference type="AlphaFoldDB" id="A0A7X0VQ73"/>
<dbReference type="GeneID" id="65310488"/>
<dbReference type="Proteomes" id="UP000585258">
    <property type="component" value="Unassembled WGS sequence"/>
</dbReference>
<comment type="caution">
    <text evidence="3">The sequence shown here is derived from an EMBL/GenBank/DDBJ whole genome shotgun (WGS) entry which is preliminary data.</text>
</comment>
<evidence type="ECO:0000256" key="2">
    <source>
        <dbReference type="SAM" id="Phobius"/>
    </source>
</evidence>
<feature type="compositionally biased region" description="Polar residues" evidence="1">
    <location>
        <begin position="56"/>
        <end position="77"/>
    </location>
</feature>
<sequence length="96" mass="11050">MNNTFKTIIYMVLGFMVVSLVASLFLSALPWMLLIGAILFVYFKIKGYFIQKKRGYSSNSYQKTYDSNDKSQYSTGNVQDEDEVSDVIDVDYKDVE</sequence>
<keyword evidence="2" id="KW-0472">Membrane</keyword>
<evidence type="ECO:0000256" key="1">
    <source>
        <dbReference type="SAM" id="MobiDB-lite"/>
    </source>
</evidence>
<proteinExistence type="predicted"/>
<evidence type="ECO:0000313" key="3">
    <source>
        <dbReference type="EMBL" id="MBB6713703.1"/>
    </source>
</evidence>
<feature type="transmembrane region" description="Helical" evidence="2">
    <location>
        <begin position="31"/>
        <end position="49"/>
    </location>
</feature>
<dbReference type="RefSeq" id="WP_167867150.1">
    <property type="nucleotide sequence ID" value="NZ_CP071376.1"/>
</dbReference>
<evidence type="ECO:0000313" key="4">
    <source>
        <dbReference type="Proteomes" id="UP000585258"/>
    </source>
</evidence>
<feature type="transmembrane region" description="Helical" evidence="2">
    <location>
        <begin position="7"/>
        <end position="25"/>
    </location>
</feature>
<keyword evidence="2" id="KW-0812">Transmembrane</keyword>